<dbReference type="InterPro" id="IPR002469">
    <property type="entry name" value="Peptidase_S9B_N"/>
</dbReference>
<dbReference type="PANTHER" id="PTHR11731">
    <property type="entry name" value="PROTEASE FAMILY S9B,C DIPEPTIDYL-PEPTIDASE IV-RELATED"/>
    <property type="match status" value="1"/>
</dbReference>
<feature type="signal peptide" evidence="1">
    <location>
        <begin position="1"/>
        <end position="21"/>
    </location>
</feature>
<feature type="chain" id="PRO_5045330512" evidence="1">
    <location>
        <begin position="22"/>
        <end position="808"/>
    </location>
</feature>
<sequence>MKKLLLAAVLCSGFCLPNVFGAVGEERLPEYLQAEKFTKAKLETMLFSTKVDPHWFQQGNCFWFEYKTSDGVFWYVVDPAAGRKELLFDRDELAAQLTEIVQDPFEARHIPIRNLKAKEDGRTFTFNVVSTREVTNKDKKKEKKVFYFSYDYPTRKLTHLKDEEKEPEKKDWASVSPDGQTVVYAKDYNLYRMSIADYRKAQKNEKDSTIVEIQLTTDGVKDFGYGIPYSTLNTDTLCNGKRRAIWGGYWSPDSKHFAVTLTDERAVKELWVINSIATPRPTLETYKYQMPGEMAAPEDHLYVFDMTNNTRKEVKVSAWKNQTIGMEYRPFEQKQRDKELRSLVWQGDNNRFYLVRGSRDLHRIDVCTYTIGQDSIVPIVKERMNTYQETRPIHVFDEGKEFIQWSERDGWAHLYLYDEKGNLKNRITKGPWHVEKVVKVDEKARTIYFLANGREKGENPYYEHLYRVNADGTGLKQITKGDYFHEVEVDDEARYIVDNYSRVNTVPCADLLDRNGRKVMTIQESDFSQLKAAGYQFPELFTVKAADGVTDLYGVMYKPFNFDSTKVYPIIDYVYPGPQVEAVYYPFTRMSVRTDRLAQAGFIVISVGQRGGHPSRSKWYHNYGYGNMRDYPLADHKAAVEQLAARYKFIDINRVGIHGHSGGGFMSTAAIFQYPDFYKAAVSCAGNHDNRIYNRWWSETHHGVKEQVSEKGDTTFVYKIATNPEIAKQLKGHLMLVHGDIDNNVHPANSIRVVDALIRANKRFDMLLLPGQRHGFGTMDEYFYWRMVDFFSEHLKGRKETSVDIPRR</sequence>
<dbReference type="InterPro" id="IPR001375">
    <property type="entry name" value="Peptidase_S9_cat"/>
</dbReference>
<evidence type="ECO:0000259" key="2">
    <source>
        <dbReference type="Pfam" id="PF00326"/>
    </source>
</evidence>
<dbReference type="SUPFAM" id="SSF53474">
    <property type="entry name" value="alpha/beta-Hydrolases"/>
    <property type="match status" value="1"/>
</dbReference>
<feature type="domain" description="Dipeptidylpeptidase IV N-terminal" evidence="3">
    <location>
        <begin position="137"/>
        <end position="505"/>
    </location>
</feature>
<dbReference type="RefSeq" id="WP_269876692.1">
    <property type="nucleotide sequence ID" value="NZ_JAPZVM010000002.1"/>
</dbReference>
<organism evidence="4 5">
    <name type="scientific">Phocaeicola acetigenes</name>
    <dbReference type="NCBI Taxonomy" id="3016083"/>
    <lineage>
        <taxon>Bacteria</taxon>
        <taxon>Pseudomonadati</taxon>
        <taxon>Bacteroidota</taxon>
        <taxon>Bacteroidia</taxon>
        <taxon>Bacteroidales</taxon>
        <taxon>Bacteroidaceae</taxon>
        <taxon>Phocaeicola</taxon>
    </lineage>
</organism>
<dbReference type="Proteomes" id="UP001141933">
    <property type="component" value="Unassembled WGS sequence"/>
</dbReference>
<dbReference type="Gene3D" id="3.40.50.1820">
    <property type="entry name" value="alpha/beta hydrolase"/>
    <property type="match status" value="1"/>
</dbReference>
<reference evidence="4" key="1">
    <citation type="submission" date="2022-12" db="EMBL/GenBank/DDBJ databases">
        <title>Phocaeicola acetigenes sp. nov., isolated feces from a healthy human.</title>
        <authorList>
            <person name="Do H."/>
            <person name="Ha Y.B."/>
            <person name="Kim J.-S."/>
            <person name="Suh M.K."/>
            <person name="Kim H.S."/>
            <person name="Lee J.-S."/>
        </authorList>
    </citation>
    <scope>NUCLEOTIDE SEQUENCE</scope>
    <source>
        <strain evidence="4">KGMB11183</strain>
    </source>
</reference>
<name>A0ABT4PF11_9BACT</name>
<evidence type="ECO:0000313" key="4">
    <source>
        <dbReference type="EMBL" id="MCZ8371641.1"/>
    </source>
</evidence>
<proteinExistence type="predicted"/>
<evidence type="ECO:0000313" key="5">
    <source>
        <dbReference type="Proteomes" id="UP001141933"/>
    </source>
</evidence>
<gene>
    <name evidence="4" type="ORF">O6P32_02845</name>
</gene>
<protein>
    <submittedName>
        <fullName evidence="4">DPP IV N-terminal domain-containing protein</fullName>
    </submittedName>
</protein>
<dbReference type="InterPro" id="IPR029058">
    <property type="entry name" value="AB_hydrolase_fold"/>
</dbReference>
<evidence type="ECO:0000256" key="1">
    <source>
        <dbReference type="SAM" id="SignalP"/>
    </source>
</evidence>
<dbReference type="Gene3D" id="2.140.10.30">
    <property type="entry name" value="Dipeptidylpeptidase IV, N-terminal domain"/>
    <property type="match status" value="1"/>
</dbReference>
<dbReference type="Pfam" id="PF00326">
    <property type="entry name" value="Peptidase_S9"/>
    <property type="match status" value="1"/>
</dbReference>
<dbReference type="EMBL" id="JAPZVM010000002">
    <property type="protein sequence ID" value="MCZ8371641.1"/>
    <property type="molecule type" value="Genomic_DNA"/>
</dbReference>
<dbReference type="Pfam" id="PF00930">
    <property type="entry name" value="DPPIV_N"/>
    <property type="match status" value="1"/>
</dbReference>
<keyword evidence="1" id="KW-0732">Signal</keyword>
<accession>A0ABT4PF11</accession>
<evidence type="ECO:0000259" key="3">
    <source>
        <dbReference type="Pfam" id="PF00930"/>
    </source>
</evidence>
<dbReference type="SUPFAM" id="SSF82171">
    <property type="entry name" value="DPP6 N-terminal domain-like"/>
    <property type="match status" value="1"/>
</dbReference>
<keyword evidence="5" id="KW-1185">Reference proteome</keyword>
<dbReference type="PANTHER" id="PTHR11731:SF193">
    <property type="entry name" value="DIPEPTIDYL PEPTIDASE 9"/>
    <property type="match status" value="1"/>
</dbReference>
<feature type="domain" description="Peptidase S9 prolyl oligopeptidase catalytic" evidence="2">
    <location>
        <begin position="592"/>
        <end position="797"/>
    </location>
</feature>
<comment type="caution">
    <text evidence="4">The sequence shown here is derived from an EMBL/GenBank/DDBJ whole genome shotgun (WGS) entry which is preliminary data.</text>
</comment>
<dbReference type="InterPro" id="IPR050278">
    <property type="entry name" value="Serine_Prot_S9B/DPPIV"/>
</dbReference>